<dbReference type="EMBL" id="KL367772">
    <property type="protein sequence ID" value="KFD59677.1"/>
    <property type="molecule type" value="Genomic_DNA"/>
</dbReference>
<evidence type="ECO:0000313" key="1">
    <source>
        <dbReference type="EMBL" id="KFD59677.1"/>
    </source>
</evidence>
<dbReference type="Proteomes" id="UP000030758">
    <property type="component" value="Unassembled WGS sequence"/>
</dbReference>
<proteinExistence type="predicted"/>
<organism evidence="1">
    <name type="scientific">Trichuris suis</name>
    <name type="common">pig whipworm</name>
    <dbReference type="NCBI Taxonomy" id="68888"/>
    <lineage>
        <taxon>Eukaryota</taxon>
        <taxon>Metazoa</taxon>
        <taxon>Ecdysozoa</taxon>
        <taxon>Nematoda</taxon>
        <taxon>Enoplea</taxon>
        <taxon>Dorylaimia</taxon>
        <taxon>Trichinellida</taxon>
        <taxon>Trichuridae</taxon>
        <taxon>Trichuris</taxon>
    </lineage>
</organism>
<reference evidence="1" key="1">
    <citation type="journal article" date="2014" name="Nat. Genet.">
        <title>Genome and transcriptome of the porcine whipworm Trichuris suis.</title>
        <authorList>
            <person name="Jex A.R."/>
            <person name="Nejsum P."/>
            <person name="Schwarz E.M."/>
            <person name="Hu L."/>
            <person name="Young N.D."/>
            <person name="Hall R.S."/>
            <person name="Korhonen P.K."/>
            <person name="Liao S."/>
            <person name="Thamsborg S."/>
            <person name="Xia J."/>
            <person name="Xu P."/>
            <person name="Wang S."/>
            <person name="Scheerlinck J.P."/>
            <person name="Hofmann A."/>
            <person name="Sternberg P.W."/>
            <person name="Wang J."/>
            <person name="Gasser R.B."/>
        </authorList>
    </citation>
    <scope>NUCLEOTIDE SEQUENCE [LARGE SCALE GENOMIC DNA]</scope>
    <source>
        <strain evidence="1">DCEP-RM93F</strain>
    </source>
</reference>
<gene>
    <name evidence="1" type="ORF">M514_12483</name>
</gene>
<protein>
    <recommendedName>
        <fullName evidence="2">MULE transposase domain-containing protein</fullName>
    </recommendedName>
</protein>
<evidence type="ECO:0008006" key="2">
    <source>
        <dbReference type="Google" id="ProtNLM"/>
    </source>
</evidence>
<accession>A0A085MR31</accession>
<sequence>MEMWPDLAPESISMDYELALVNAVRAAFPAARPSGCFFHLTRSMKRHLAEECLLGRYSSDPEFALQARMIVALAFVPLGALDLAFQQLAEQSPPALHPLLAWFEDNYLGPPQRYGDRGAPLFPPEMWSVHQRTLMGQDRTNNFVEAAHRRMRDAVGADHPTIWRFIEGQRRVQAGRDKDHEDFVSGREPPRKRRRYVLADRRILRIVQRFHTQSYVDYLRGIANNFTVA</sequence>
<name>A0A085MR31_9BILA</name>
<dbReference type="AlphaFoldDB" id="A0A085MR31"/>